<evidence type="ECO:0008006" key="4">
    <source>
        <dbReference type="Google" id="ProtNLM"/>
    </source>
</evidence>
<feature type="transmembrane region" description="Helical" evidence="1">
    <location>
        <begin position="68"/>
        <end position="89"/>
    </location>
</feature>
<keyword evidence="3" id="KW-1185">Reference proteome</keyword>
<gene>
    <name evidence="2" type="ORF">GCM10023225_16860</name>
</gene>
<keyword evidence="1" id="KW-0472">Membrane</keyword>
<organism evidence="2 3">
    <name type="scientific">Kineococcus glutinatus</name>
    <dbReference type="NCBI Taxonomy" id="1070872"/>
    <lineage>
        <taxon>Bacteria</taxon>
        <taxon>Bacillati</taxon>
        <taxon>Actinomycetota</taxon>
        <taxon>Actinomycetes</taxon>
        <taxon>Kineosporiales</taxon>
        <taxon>Kineosporiaceae</taxon>
        <taxon>Kineococcus</taxon>
    </lineage>
</organism>
<comment type="caution">
    <text evidence="2">The sequence shown here is derived from an EMBL/GenBank/DDBJ whole genome shotgun (WGS) entry which is preliminary data.</text>
</comment>
<feature type="transmembrane region" description="Helical" evidence="1">
    <location>
        <begin position="40"/>
        <end position="62"/>
    </location>
</feature>
<protein>
    <recommendedName>
        <fullName evidence="4">Integral membrane protein</fullName>
    </recommendedName>
</protein>
<name>A0ABP9HQW3_9ACTN</name>
<keyword evidence="1" id="KW-1133">Transmembrane helix</keyword>
<dbReference type="EMBL" id="BAABIL010000222">
    <property type="protein sequence ID" value="GAA4976563.1"/>
    <property type="molecule type" value="Genomic_DNA"/>
</dbReference>
<sequence length="151" mass="15504">MLHRPREDTVSTPTPAEATALLEKAGAAGRRVRAGSGSRTGAWLTGMAAATWGYLTALGVAGGSDERVLLVSAVFAATVLLLSLGLLPGVRVNRAGFGRRWVGAVVGWGVLYAAALVLGLVLMRDTLAYWPAAGLVAALPLALGARAELRS</sequence>
<evidence type="ECO:0000256" key="1">
    <source>
        <dbReference type="SAM" id="Phobius"/>
    </source>
</evidence>
<feature type="transmembrane region" description="Helical" evidence="1">
    <location>
        <begin position="101"/>
        <end position="122"/>
    </location>
</feature>
<evidence type="ECO:0000313" key="3">
    <source>
        <dbReference type="Proteomes" id="UP001501195"/>
    </source>
</evidence>
<keyword evidence="1" id="KW-0812">Transmembrane</keyword>
<proteinExistence type="predicted"/>
<evidence type="ECO:0000313" key="2">
    <source>
        <dbReference type="EMBL" id="GAA4976563.1"/>
    </source>
</evidence>
<reference evidence="3" key="1">
    <citation type="journal article" date="2019" name="Int. J. Syst. Evol. Microbiol.">
        <title>The Global Catalogue of Microorganisms (GCM) 10K type strain sequencing project: providing services to taxonomists for standard genome sequencing and annotation.</title>
        <authorList>
            <consortium name="The Broad Institute Genomics Platform"/>
            <consortium name="The Broad Institute Genome Sequencing Center for Infectious Disease"/>
            <person name="Wu L."/>
            <person name="Ma J."/>
        </authorList>
    </citation>
    <scope>NUCLEOTIDE SEQUENCE [LARGE SCALE GENOMIC DNA]</scope>
    <source>
        <strain evidence="3">JCM 18126</strain>
    </source>
</reference>
<accession>A0ABP9HQW3</accession>
<feature type="transmembrane region" description="Helical" evidence="1">
    <location>
        <begin position="128"/>
        <end position="145"/>
    </location>
</feature>
<dbReference type="Proteomes" id="UP001501195">
    <property type="component" value="Unassembled WGS sequence"/>
</dbReference>